<dbReference type="Proteomes" id="UP000799766">
    <property type="component" value="Unassembled WGS sequence"/>
</dbReference>
<keyword evidence="1 3" id="KW-0378">Hydrolase</keyword>
<dbReference type="InterPro" id="IPR036526">
    <property type="entry name" value="C-N_Hydrolase_sf"/>
</dbReference>
<dbReference type="PANTHER" id="PTHR43674:SF16">
    <property type="entry name" value="CARBON-NITROGEN FAMILY, PUTATIVE (AFU_ORTHOLOGUE AFUA_5G02350)-RELATED"/>
    <property type="match status" value="1"/>
</dbReference>
<name>A0A6A6P1C8_9PEZI</name>
<sequence length="219" mass="24692">MLPFYKIAPTDIHPSHSLAYSLQIEADYKKAAEFIESAAAQGADLAVLPEYHLTSWVPENIEFFELCDVWEEYLEKCRKLAREHGICVLLNVTYFIDNRGDIIENYVKKNLWGPEREHLSRSGRDRHDDLAFPEAFCDLIYEGAKIIIVPTFITVFFTSAGGRSGQGYAVLSQVTVPYIGALAWLGSCGEGMSMVDLDLGILDVAEEKYCIRADRCRPD</sequence>
<reference evidence="3" key="1">
    <citation type="journal article" date="2020" name="Stud. Mycol.">
        <title>101 Dothideomycetes genomes: a test case for predicting lifestyles and emergence of pathogens.</title>
        <authorList>
            <person name="Haridas S."/>
            <person name="Albert R."/>
            <person name="Binder M."/>
            <person name="Bloem J."/>
            <person name="Labutti K."/>
            <person name="Salamov A."/>
            <person name="Andreopoulos B."/>
            <person name="Baker S."/>
            <person name="Barry K."/>
            <person name="Bills G."/>
            <person name="Bluhm B."/>
            <person name="Cannon C."/>
            <person name="Castanera R."/>
            <person name="Culley D."/>
            <person name="Daum C."/>
            <person name="Ezra D."/>
            <person name="Gonzalez J."/>
            <person name="Henrissat B."/>
            <person name="Kuo A."/>
            <person name="Liang C."/>
            <person name="Lipzen A."/>
            <person name="Lutzoni F."/>
            <person name="Magnuson J."/>
            <person name="Mondo S."/>
            <person name="Nolan M."/>
            <person name="Ohm R."/>
            <person name="Pangilinan J."/>
            <person name="Park H.-J."/>
            <person name="Ramirez L."/>
            <person name="Alfaro M."/>
            <person name="Sun H."/>
            <person name="Tritt A."/>
            <person name="Yoshinaga Y."/>
            <person name="Zwiers L.-H."/>
            <person name="Turgeon B."/>
            <person name="Goodwin S."/>
            <person name="Spatafora J."/>
            <person name="Crous P."/>
            <person name="Grigoriev I."/>
        </authorList>
    </citation>
    <scope>NUCLEOTIDE SEQUENCE</scope>
    <source>
        <strain evidence="3">ATCC 16933</strain>
    </source>
</reference>
<keyword evidence="4" id="KW-1185">Reference proteome</keyword>
<evidence type="ECO:0000313" key="4">
    <source>
        <dbReference type="Proteomes" id="UP000799766"/>
    </source>
</evidence>
<dbReference type="PANTHER" id="PTHR43674">
    <property type="entry name" value="NITRILASE C965.09-RELATED"/>
    <property type="match status" value="1"/>
</dbReference>
<dbReference type="SUPFAM" id="SSF56317">
    <property type="entry name" value="Carbon-nitrogen hydrolase"/>
    <property type="match status" value="1"/>
</dbReference>
<dbReference type="Gene3D" id="3.60.110.10">
    <property type="entry name" value="Carbon-nitrogen hydrolase"/>
    <property type="match status" value="1"/>
</dbReference>
<organism evidence="3 4">
    <name type="scientific">Lineolata rhizophorae</name>
    <dbReference type="NCBI Taxonomy" id="578093"/>
    <lineage>
        <taxon>Eukaryota</taxon>
        <taxon>Fungi</taxon>
        <taxon>Dikarya</taxon>
        <taxon>Ascomycota</taxon>
        <taxon>Pezizomycotina</taxon>
        <taxon>Dothideomycetes</taxon>
        <taxon>Dothideomycetes incertae sedis</taxon>
        <taxon>Lineolatales</taxon>
        <taxon>Lineolataceae</taxon>
        <taxon>Lineolata</taxon>
    </lineage>
</organism>
<evidence type="ECO:0000313" key="3">
    <source>
        <dbReference type="EMBL" id="KAF2457841.1"/>
    </source>
</evidence>
<dbReference type="CDD" id="cd07197">
    <property type="entry name" value="nitrilase"/>
    <property type="match status" value="1"/>
</dbReference>
<evidence type="ECO:0000256" key="1">
    <source>
        <dbReference type="ARBA" id="ARBA00022801"/>
    </source>
</evidence>
<dbReference type="AlphaFoldDB" id="A0A6A6P1C8"/>
<evidence type="ECO:0000259" key="2">
    <source>
        <dbReference type="Pfam" id="PF00795"/>
    </source>
</evidence>
<dbReference type="GO" id="GO:0016811">
    <property type="term" value="F:hydrolase activity, acting on carbon-nitrogen (but not peptide) bonds, in linear amides"/>
    <property type="evidence" value="ECO:0007669"/>
    <property type="project" value="TreeGrafter"/>
</dbReference>
<dbReference type="OrthoDB" id="412018at2759"/>
<dbReference type="InterPro" id="IPR003010">
    <property type="entry name" value="C-N_Hydrolase"/>
</dbReference>
<dbReference type="Pfam" id="PF00795">
    <property type="entry name" value="CN_hydrolase"/>
    <property type="match status" value="1"/>
</dbReference>
<accession>A0A6A6P1C8</accession>
<protein>
    <submittedName>
        <fullName evidence="3">Carbon-nitrogen hydrolase</fullName>
    </submittedName>
</protein>
<dbReference type="EMBL" id="MU001679">
    <property type="protein sequence ID" value="KAF2457841.1"/>
    <property type="molecule type" value="Genomic_DNA"/>
</dbReference>
<dbReference type="InterPro" id="IPR050345">
    <property type="entry name" value="Aliph_Amidase/BUP"/>
</dbReference>
<feature type="domain" description="CN hydrolase" evidence="2">
    <location>
        <begin position="20"/>
        <end position="106"/>
    </location>
</feature>
<gene>
    <name evidence="3" type="ORF">BDY21DRAFT_414836</name>
</gene>
<proteinExistence type="predicted"/>